<name>A0A9P6MAA8_9FUNG</name>
<reference evidence="1" key="1">
    <citation type="journal article" date="2020" name="Fungal Divers.">
        <title>Resolving the Mortierellaceae phylogeny through synthesis of multi-gene phylogenetics and phylogenomics.</title>
        <authorList>
            <person name="Vandepol N."/>
            <person name="Liber J."/>
            <person name="Desiro A."/>
            <person name="Na H."/>
            <person name="Kennedy M."/>
            <person name="Barry K."/>
            <person name="Grigoriev I.V."/>
            <person name="Miller A.N."/>
            <person name="O'Donnell K."/>
            <person name="Stajich J.E."/>
            <person name="Bonito G."/>
        </authorList>
    </citation>
    <scope>NUCLEOTIDE SEQUENCE</scope>
    <source>
        <strain evidence="1">MES-2147</strain>
    </source>
</reference>
<evidence type="ECO:0000313" key="1">
    <source>
        <dbReference type="EMBL" id="KAF9984436.1"/>
    </source>
</evidence>
<keyword evidence="2" id="KW-1185">Reference proteome</keyword>
<accession>A0A9P6MAA8</accession>
<dbReference type="AlphaFoldDB" id="A0A9P6MAA8"/>
<dbReference type="OrthoDB" id="2444920at2759"/>
<sequence length="166" mass="18743">MSGSLKKKELVETAKAFSVIEGFGQHDVQKLMAKVIIDRGPIFDKYSYQKRLPASVDIENKVLQILITICSLFLRPPFGKASPSESNCLRVWMSIFSDMMDKLTIHTGEKVLKSSKIMRQQQSAEFGDVSESERKVDMLSMVDGVEISNVEFKKSGTTERDRGVWC</sequence>
<protein>
    <submittedName>
        <fullName evidence="1">Uncharacterized protein</fullName>
    </submittedName>
</protein>
<evidence type="ECO:0000313" key="2">
    <source>
        <dbReference type="Proteomes" id="UP000749646"/>
    </source>
</evidence>
<comment type="caution">
    <text evidence="1">The sequence shown here is derived from an EMBL/GenBank/DDBJ whole genome shotgun (WGS) entry which is preliminary data.</text>
</comment>
<dbReference type="EMBL" id="JAAAHW010003386">
    <property type="protein sequence ID" value="KAF9984436.1"/>
    <property type="molecule type" value="Genomic_DNA"/>
</dbReference>
<gene>
    <name evidence="1" type="ORF">BGZ65_000399</name>
</gene>
<organism evidence="1 2">
    <name type="scientific">Modicella reniformis</name>
    <dbReference type="NCBI Taxonomy" id="1440133"/>
    <lineage>
        <taxon>Eukaryota</taxon>
        <taxon>Fungi</taxon>
        <taxon>Fungi incertae sedis</taxon>
        <taxon>Mucoromycota</taxon>
        <taxon>Mortierellomycotina</taxon>
        <taxon>Mortierellomycetes</taxon>
        <taxon>Mortierellales</taxon>
        <taxon>Mortierellaceae</taxon>
        <taxon>Modicella</taxon>
    </lineage>
</organism>
<dbReference type="Proteomes" id="UP000749646">
    <property type="component" value="Unassembled WGS sequence"/>
</dbReference>
<proteinExistence type="predicted"/>